<dbReference type="PROSITE" id="PS01306">
    <property type="entry name" value="UPF0054"/>
    <property type="match status" value="1"/>
</dbReference>
<dbReference type="EMBL" id="DTOZ01000051">
    <property type="protein sequence ID" value="HGE77749.1"/>
    <property type="molecule type" value="Genomic_DNA"/>
</dbReference>
<dbReference type="GO" id="GO:0006364">
    <property type="term" value="P:rRNA processing"/>
    <property type="evidence" value="ECO:0007669"/>
    <property type="project" value="InterPro"/>
</dbReference>
<comment type="cofactor">
    <cofactor evidence="1">
        <name>Zn(2+)</name>
        <dbReference type="ChEBI" id="CHEBI:29105"/>
    </cofactor>
</comment>
<keyword evidence="3" id="KW-0540">Nuclease</keyword>
<evidence type="ECO:0000256" key="1">
    <source>
        <dbReference type="ARBA" id="ARBA00001947"/>
    </source>
</evidence>
<dbReference type="Pfam" id="PF02130">
    <property type="entry name" value="YbeY"/>
    <property type="match status" value="1"/>
</dbReference>
<dbReference type="GO" id="GO:0004519">
    <property type="term" value="F:endonuclease activity"/>
    <property type="evidence" value="ECO:0007669"/>
    <property type="project" value="UniProtKB-KW"/>
</dbReference>
<gene>
    <name evidence="8" type="primary">ybeY</name>
    <name evidence="8" type="ORF">ENX68_01955</name>
</gene>
<dbReference type="InterPro" id="IPR002036">
    <property type="entry name" value="YbeY"/>
</dbReference>
<keyword evidence="6" id="KW-0378">Hydrolase</keyword>
<evidence type="ECO:0000256" key="3">
    <source>
        <dbReference type="ARBA" id="ARBA00022722"/>
    </source>
</evidence>
<dbReference type="InterPro" id="IPR023091">
    <property type="entry name" value="MetalPrtase_cat_dom_sf_prd"/>
</dbReference>
<evidence type="ECO:0000256" key="4">
    <source>
        <dbReference type="ARBA" id="ARBA00022723"/>
    </source>
</evidence>
<dbReference type="Gene3D" id="3.40.390.30">
    <property type="entry name" value="Metalloproteases ('zincins'), catalytic domain"/>
    <property type="match status" value="1"/>
</dbReference>
<dbReference type="InterPro" id="IPR020549">
    <property type="entry name" value="YbeY_CS"/>
</dbReference>
<sequence length="133" mass="15696">MKKKKKSIKIEVFNLAKAKGFSYKIIKKLVNYVAKKENLDNIKTLNVIIADAQYLKNLNRQFFYRNTTTNVISFNLGEIGEIYISNDEVKDLFDFYYYLAHGLLHIVGYDDLTKKDEKIMNKKVQEYLEKILI</sequence>
<dbReference type="GO" id="GO:0046872">
    <property type="term" value="F:metal ion binding"/>
    <property type="evidence" value="ECO:0007669"/>
    <property type="project" value="UniProtKB-KW"/>
</dbReference>
<protein>
    <submittedName>
        <fullName evidence="8">rRNA maturation RNase YbeY</fullName>
    </submittedName>
</protein>
<evidence type="ECO:0000256" key="5">
    <source>
        <dbReference type="ARBA" id="ARBA00022759"/>
    </source>
</evidence>
<evidence type="ECO:0000256" key="6">
    <source>
        <dbReference type="ARBA" id="ARBA00022801"/>
    </source>
</evidence>
<reference evidence="8" key="1">
    <citation type="journal article" date="2020" name="mSystems">
        <title>Genome- and Community-Level Interaction Insights into Carbon Utilization and Element Cycling Functions of Hydrothermarchaeota in Hydrothermal Sediment.</title>
        <authorList>
            <person name="Zhou Z."/>
            <person name="Liu Y."/>
            <person name="Xu W."/>
            <person name="Pan J."/>
            <person name="Luo Z.H."/>
            <person name="Li M."/>
        </authorList>
    </citation>
    <scope>NUCLEOTIDE SEQUENCE [LARGE SCALE GENOMIC DNA]</scope>
    <source>
        <strain evidence="8">SpSt-961</strain>
    </source>
</reference>
<accession>A0A7V3RGJ3</accession>
<keyword evidence="7" id="KW-0862">Zinc</keyword>
<dbReference type="NCBIfam" id="TIGR00043">
    <property type="entry name" value="rRNA maturation RNase YbeY"/>
    <property type="match status" value="1"/>
</dbReference>
<comment type="caution">
    <text evidence="8">The sequence shown here is derived from an EMBL/GenBank/DDBJ whole genome shotgun (WGS) entry which is preliminary data.</text>
</comment>
<comment type="similarity">
    <text evidence="2">Belongs to the endoribonuclease YbeY family.</text>
</comment>
<dbReference type="SUPFAM" id="SSF55486">
    <property type="entry name" value="Metalloproteases ('zincins'), catalytic domain"/>
    <property type="match status" value="1"/>
</dbReference>
<keyword evidence="5" id="KW-0255">Endonuclease</keyword>
<proteinExistence type="inferred from homology"/>
<dbReference type="GO" id="GO:0004222">
    <property type="term" value="F:metalloendopeptidase activity"/>
    <property type="evidence" value="ECO:0007669"/>
    <property type="project" value="InterPro"/>
</dbReference>
<evidence type="ECO:0000256" key="2">
    <source>
        <dbReference type="ARBA" id="ARBA00010875"/>
    </source>
</evidence>
<dbReference type="AlphaFoldDB" id="A0A7V3RGJ3"/>
<evidence type="ECO:0000313" key="8">
    <source>
        <dbReference type="EMBL" id="HGE77749.1"/>
    </source>
</evidence>
<organism evidence="8">
    <name type="scientific">candidate division WOR-3 bacterium</name>
    <dbReference type="NCBI Taxonomy" id="2052148"/>
    <lineage>
        <taxon>Bacteria</taxon>
        <taxon>Bacteria division WOR-3</taxon>
    </lineage>
</organism>
<keyword evidence="4" id="KW-0479">Metal-binding</keyword>
<name>A0A7V3RGJ3_UNCW3</name>
<evidence type="ECO:0000256" key="7">
    <source>
        <dbReference type="ARBA" id="ARBA00022833"/>
    </source>
</evidence>